<keyword evidence="3" id="KW-1185">Reference proteome</keyword>
<dbReference type="Proteomes" id="UP001281447">
    <property type="component" value="Unassembled WGS sequence"/>
</dbReference>
<gene>
    <name evidence="2" type="ORF">RWE15_02870</name>
</gene>
<reference evidence="2 3" key="1">
    <citation type="submission" date="2023-10" db="EMBL/GenBank/DDBJ databases">
        <title>Virgibacillus halophilus 5B73C genome.</title>
        <authorList>
            <person name="Miliotis G."/>
            <person name="Sengupta P."/>
            <person name="Hameed A."/>
            <person name="Chuvochina M."/>
            <person name="Mcdonagh F."/>
            <person name="Simpson A.C."/>
            <person name="Singh N.K."/>
            <person name="Rekha P.D."/>
            <person name="Raman K."/>
            <person name="Hugenholtz P."/>
            <person name="Venkateswaran K."/>
        </authorList>
    </citation>
    <scope>NUCLEOTIDE SEQUENCE [LARGE SCALE GENOMIC DNA]</scope>
    <source>
        <strain evidence="2 3">5B73C</strain>
    </source>
</reference>
<dbReference type="CDD" id="cd01299">
    <property type="entry name" value="Met_dep_hydrolase_A"/>
    <property type="match status" value="1"/>
</dbReference>
<name>A0ABU5C2N3_9BACI</name>
<sequence>MEYIMDNIQMLFGANLEVKTEHGVWVQNGEIYKVLHKQDYPSHVEHIDGEGNYLIPGLIDLHVHMMWDGSKDPVATLQEEGYEQMLFRAVSYCQDYIEAGITTIRDVGSVDDIALHVAKGIKRGLINGPNIIASGKTLTMTGGHDPFWARFVDGPDEALKGVREQIFKGAEVIKLSATGGVYGRHEGESAGNSELSMEEQRVICNEAHKFGLKVASHAIGREGIFNSIQAGVDTIEHGHYLDEELIAMMEEKGTAWNPTLFVYQTIASLEEIPAYAKQKALEIVERHEKAFKKFFDRNIIIGAGSDAGSPCTPHTALLDELTTMYTFVPKIKEILKTATTNAGIILGRKTGQIQEGYDADFVLLKDNPLEALNNLRSVAQVYIAGQKVYS</sequence>
<dbReference type="EMBL" id="JAWDIP010000003">
    <property type="protein sequence ID" value="MDY0393573.1"/>
    <property type="molecule type" value="Genomic_DNA"/>
</dbReference>
<evidence type="ECO:0000259" key="1">
    <source>
        <dbReference type="Pfam" id="PF01979"/>
    </source>
</evidence>
<protein>
    <submittedName>
        <fullName evidence="2">Amidohydrolase family protein</fullName>
    </submittedName>
</protein>
<dbReference type="Pfam" id="PF01979">
    <property type="entry name" value="Amidohydro_1"/>
    <property type="match status" value="1"/>
</dbReference>
<dbReference type="InterPro" id="IPR051781">
    <property type="entry name" value="Metallo-dep_Hydrolase"/>
</dbReference>
<dbReference type="RefSeq" id="WP_390357602.1">
    <property type="nucleotide sequence ID" value="NZ_JBHUIZ010000015.1"/>
</dbReference>
<dbReference type="InterPro" id="IPR057744">
    <property type="entry name" value="OTAase-like"/>
</dbReference>
<comment type="caution">
    <text evidence="2">The sequence shown here is derived from an EMBL/GenBank/DDBJ whole genome shotgun (WGS) entry which is preliminary data.</text>
</comment>
<dbReference type="PANTHER" id="PTHR43135:SF3">
    <property type="entry name" value="ALPHA-D-RIBOSE 1-METHYLPHOSPHONATE 5-TRIPHOSPHATE DIPHOSPHATASE"/>
    <property type="match status" value="1"/>
</dbReference>
<dbReference type="SUPFAM" id="SSF51556">
    <property type="entry name" value="Metallo-dependent hydrolases"/>
    <property type="match status" value="1"/>
</dbReference>
<dbReference type="SUPFAM" id="SSF51338">
    <property type="entry name" value="Composite domain of metallo-dependent hydrolases"/>
    <property type="match status" value="1"/>
</dbReference>
<feature type="domain" description="Amidohydrolase-related" evidence="1">
    <location>
        <begin position="53"/>
        <end position="388"/>
    </location>
</feature>
<dbReference type="PANTHER" id="PTHR43135">
    <property type="entry name" value="ALPHA-D-RIBOSE 1-METHYLPHOSPHONATE 5-TRIPHOSPHATE DIPHOSPHATASE"/>
    <property type="match status" value="1"/>
</dbReference>
<evidence type="ECO:0000313" key="2">
    <source>
        <dbReference type="EMBL" id="MDY0393573.1"/>
    </source>
</evidence>
<accession>A0ABU5C2N3</accession>
<organism evidence="2 3">
    <name type="scientific">Tigheibacillus halophilus</name>
    <dbReference type="NCBI Taxonomy" id="361280"/>
    <lineage>
        <taxon>Bacteria</taxon>
        <taxon>Bacillati</taxon>
        <taxon>Bacillota</taxon>
        <taxon>Bacilli</taxon>
        <taxon>Bacillales</taxon>
        <taxon>Bacillaceae</taxon>
        <taxon>Tigheibacillus</taxon>
    </lineage>
</organism>
<evidence type="ECO:0000313" key="3">
    <source>
        <dbReference type="Proteomes" id="UP001281447"/>
    </source>
</evidence>
<dbReference type="Gene3D" id="3.20.20.140">
    <property type="entry name" value="Metal-dependent hydrolases"/>
    <property type="match status" value="1"/>
</dbReference>
<proteinExistence type="predicted"/>
<dbReference type="InterPro" id="IPR032466">
    <property type="entry name" value="Metal_Hydrolase"/>
</dbReference>
<dbReference type="Gene3D" id="2.30.40.10">
    <property type="entry name" value="Urease, subunit C, domain 1"/>
    <property type="match status" value="1"/>
</dbReference>
<dbReference type="InterPro" id="IPR006680">
    <property type="entry name" value="Amidohydro-rel"/>
</dbReference>
<dbReference type="InterPro" id="IPR011059">
    <property type="entry name" value="Metal-dep_hydrolase_composite"/>
</dbReference>